<dbReference type="EMBL" id="MPTO01000042">
    <property type="protein sequence ID" value="OME11061.1"/>
    <property type="molecule type" value="Genomic_DNA"/>
</dbReference>
<evidence type="ECO:0000313" key="2">
    <source>
        <dbReference type="EMBL" id="OME11061.1"/>
    </source>
</evidence>
<evidence type="ECO:0000313" key="3">
    <source>
        <dbReference type="Proteomes" id="UP000187323"/>
    </source>
</evidence>
<dbReference type="RefSeq" id="WP_076138660.1">
    <property type="nucleotide sequence ID" value="NZ_MPTO01000042.1"/>
</dbReference>
<name>A0AB36J9R8_9BACL</name>
<dbReference type="Gene3D" id="3.30.2120.10">
    <property type="entry name" value="Bacillus phage protein-like"/>
    <property type="match status" value="1"/>
</dbReference>
<dbReference type="Proteomes" id="UP000187323">
    <property type="component" value="Unassembled WGS sequence"/>
</dbReference>
<proteinExistence type="predicted"/>
<reference evidence="2 3" key="1">
    <citation type="submission" date="2016-10" db="EMBL/GenBank/DDBJ databases">
        <title>Paenibacillus species isolates.</title>
        <authorList>
            <person name="Beno S.M."/>
        </authorList>
    </citation>
    <scope>NUCLEOTIDE SEQUENCE [LARGE SCALE GENOMIC DNA]</scope>
    <source>
        <strain evidence="2 3">FSL H7-0918</strain>
    </source>
</reference>
<dbReference type="AlphaFoldDB" id="A0AB36J9R8"/>
<gene>
    <name evidence="2" type="ORF">BSK47_29580</name>
</gene>
<dbReference type="InterPro" id="IPR041270">
    <property type="entry name" value="Phage_ABA_S"/>
</dbReference>
<dbReference type="Pfam" id="PF18066">
    <property type="entry name" value="Phage_ABA_S"/>
    <property type="match status" value="1"/>
</dbReference>
<protein>
    <recommendedName>
        <fullName evidence="1">Phage ABA sandwich domain-containing protein</fullName>
    </recommendedName>
</protein>
<feature type="domain" description="Phage ABA sandwich" evidence="1">
    <location>
        <begin position="20"/>
        <end position="126"/>
    </location>
</feature>
<dbReference type="SUPFAM" id="SSF111074">
    <property type="entry name" value="Bacillus phage protein"/>
    <property type="match status" value="1"/>
</dbReference>
<dbReference type="InterPro" id="IPR028985">
    <property type="entry name" value="Bacillus_phage_prot-like"/>
</dbReference>
<accession>A0AB36J9R8</accession>
<evidence type="ECO:0000259" key="1">
    <source>
        <dbReference type="Pfam" id="PF18066"/>
    </source>
</evidence>
<organism evidence="2 3">
    <name type="scientific">Paenibacillus odorifer</name>
    <dbReference type="NCBI Taxonomy" id="189426"/>
    <lineage>
        <taxon>Bacteria</taxon>
        <taxon>Bacillati</taxon>
        <taxon>Bacillota</taxon>
        <taxon>Bacilli</taxon>
        <taxon>Bacillales</taxon>
        <taxon>Paenibacillaceae</taxon>
        <taxon>Paenibacillus</taxon>
    </lineage>
</organism>
<comment type="caution">
    <text evidence="2">The sequence shown here is derived from an EMBL/GenBank/DDBJ whole genome shotgun (WGS) entry which is preliminary data.</text>
</comment>
<sequence length="132" mass="14644">MTLTREEIQGKKPGREMDALIAEKVLGWTDIRRVNPAVIHSFSADGNHANVGFSPVLYKHVPFPLYSTDISAAWEVVDKLRIAVTPQSIGAPEELSYMAEYENAPYVELKRVFAKTAPETICKCALLAVLNL</sequence>